<gene>
    <name evidence="1" type="ORF">Sradi_3013100</name>
</gene>
<evidence type="ECO:0000313" key="1">
    <source>
        <dbReference type="EMBL" id="KAL0386188.1"/>
    </source>
</evidence>
<name>A0AAW2S168_SESRA</name>
<dbReference type="EMBL" id="JACGWJ010000012">
    <property type="protein sequence ID" value="KAL0386188.1"/>
    <property type="molecule type" value="Genomic_DNA"/>
</dbReference>
<sequence length="159" mass="17788">MDLGVQINGKVVMAMLDTEPIQGEAFVDMKVGTWTGKRNSMVISLDDFDMVLGIDFMLLAHAMDFVRSVEKKDNLMLGTQVKNSLKHGEQTYLAALIEIKPDVVQEVPNEVVEFLEEFKGVLPPELPNKLAPRAIDHAIELNLGHGLRYRPLTACLRRS</sequence>
<organism evidence="1">
    <name type="scientific">Sesamum radiatum</name>
    <name type="common">Black benniseed</name>
    <dbReference type="NCBI Taxonomy" id="300843"/>
    <lineage>
        <taxon>Eukaryota</taxon>
        <taxon>Viridiplantae</taxon>
        <taxon>Streptophyta</taxon>
        <taxon>Embryophyta</taxon>
        <taxon>Tracheophyta</taxon>
        <taxon>Spermatophyta</taxon>
        <taxon>Magnoliopsida</taxon>
        <taxon>eudicotyledons</taxon>
        <taxon>Gunneridae</taxon>
        <taxon>Pentapetalae</taxon>
        <taxon>asterids</taxon>
        <taxon>lamiids</taxon>
        <taxon>Lamiales</taxon>
        <taxon>Pedaliaceae</taxon>
        <taxon>Sesamum</taxon>
    </lineage>
</organism>
<proteinExistence type="predicted"/>
<protein>
    <submittedName>
        <fullName evidence="1">Uncharacterized protein</fullName>
    </submittedName>
</protein>
<accession>A0AAW2S168</accession>
<reference evidence="1" key="1">
    <citation type="submission" date="2020-06" db="EMBL/GenBank/DDBJ databases">
        <authorList>
            <person name="Li T."/>
            <person name="Hu X."/>
            <person name="Zhang T."/>
            <person name="Song X."/>
            <person name="Zhang H."/>
            <person name="Dai N."/>
            <person name="Sheng W."/>
            <person name="Hou X."/>
            <person name="Wei L."/>
        </authorList>
    </citation>
    <scope>NUCLEOTIDE SEQUENCE</scope>
    <source>
        <strain evidence="1">G02</strain>
        <tissue evidence="1">Leaf</tissue>
    </source>
</reference>
<reference evidence="1" key="2">
    <citation type="journal article" date="2024" name="Plant">
        <title>Genomic evolution and insights into agronomic trait innovations of Sesamum species.</title>
        <authorList>
            <person name="Miao H."/>
            <person name="Wang L."/>
            <person name="Qu L."/>
            <person name="Liu H."/>
            <person name="Sun Y."/>
            <person name="Le M."/>
            <person name="Wang Q."/>
            <person name="Wei S."/>
            <person name="Zheng Y."/>
            <person name="Lin W."/>
            <person name="Duan Y."/>
            <person name="Cao H."/>
            <person name="Xiong S."/>
            <person name="Wang X."/>
            <person name="Wei L."/>
            <person name="Li C."/>
            <person name="Ma Q."/>
            <person name="Ju M."/>
            <person name="Zhao R."/>
            <person name="Li G."/>
            <person name="Mu C."/>
            <person name="Tian Q."/>
            <person name="Mei H."/>
            <person name="Zhang T."/>
            <person name="Gao T."/>
            <person name="Zhang H."/>
        </authorList>
    </citation>
    <scope>NUCLEOTIDE SEQUENCE</scope>
    <source>
        <strain evidence="1">G02</strain>
    </source>
</reference>
<comment type="caution">
    <text evidence="1">The sequence shown here is derived from an EMBL/GenBank/DDBJ whole genome shotgun (WGS) entry which is preliminary data.</text>
</comment>
<dbReference type="AlphaFoldDB" id="A0AAW2S168"/>